<keyword evidence="4 14" id="KW-1134">Transmembrane beta strand</keyword>
<dbReference type="PANTHER" id="PTHR32552">
    <property type="entry name" value="FERRICHROME IRON RECEPTOR-RELATED"/>
    <property type="match status" value="1"/>
</dbReference>
<keyword evidence="11 14" id="KW-0472">Membrane</keyword>
<evidence type="ECO:0000256" key="7">
    <source>
        <dbReference type="ARBA" id="ARBA00022729"/>
    </source>
</evidence>
<reference evidence="21 22" key="1">
    <citation type="journal article" date="2019" name="bioRxiv">
        <title>Bacteria contribute to plant secondary compound degradation in a generalist herbivore system.</title>
        <authorList>
            <person name="Francoeur C.B."/>
            <person name="Khadempour L."/>
            <person name="Moreira-Soto R.D."/>
            <person name="Gotting K."/>
            <person name="Book A.J."/>
            <person name="Pinto-Tomas A.A."/>
            <person name="Keefover-Ring K."/>
            <person name="Currie C.R."/>
        </authorList>
    </citation>
    <scope>NUCLEOTIDE SEQUENCE [LARGE SCALE GENOMIC DNA]</scope>
    <source>
        <strain evidence="21">Acro-835</strain>
    </source>
</reference>
<dbReference type="RefSeq" id="WP_167015027.1">
    <property type="nucleotide sequence ID" value="NZ_VWXF01000004.1"/>
</dbReference>
<organism evidence="21 22">
    <name type="scientific">Candidatus Pantoea multigeneris</name>
    <dbReference type="NCBI Taxonomy" id="2608357"/>
    <lineage>
        <taxon>Bacteria</taxon>
        <taxon>Pseudomonadati</taxon>
        <taxon>Pseudomonadota</taxon>
        <taxon>Gammaproteobacteria</taxon>
        <taxon>Enterobacterales</taxon>
        <taxon>Erwiniaceae</taxon>
        <taxon>Pantoea</taxon>
    </lineage>
</organism>
<keyword evidence="22" id="KW-1185">Reference proteome</keyword>
<sequence>MINDVSRVRDSFVPKTPLRLSLLTLLVASALAHAASTDQPTLTVNADASASGDSSSSQQDSQDYAVKSTRAGTKLNLVPRDVPQSISVITEQRLKDQNLQNIGDALANTTGVTLSQIDSDRQNFFARGFYINNFQFDGIPATQSNVWDFGDSSLDSAFFNSIEVVRGSTGLMSGSGNPSATVNMLRKHADSREFKGNVSASYGTWDNQRYVADLQAPLTESGNVRGRLIAGYQDQDSWMDRYHKRDKFFNGMIDADLTDSTQLSVGYIYQESHTNDPSWGGMPIWYSNGTRVNYSRHFNAAPDWTFSDKEIKQVYATLTQNFANGWQARVNGTYTENVFNTLLMYGYGNPDQETGEGVVGYGGWNKGTRKVAAFDAYASGPFELFGRQHELMFGANYSRQHSRFFNSSPTETLDLGDFNNWNGNVAYPEWSDWSLYSDDTIRQKSVYTAARFSLLDPLHLIAGARYTQYSTNGTTANVSKNDLTPYAGLIYDINDTWSAYASYTSIFQPQTERNTSGQYLDPIRGKTYETGLKSDWFNGRLTTSFSVFRTEEQNLGQSLSNTYVNGSTEVAYRQTKGVVSRGAEFEVNGALTDNWQMTFGAARYVAEERDGTAVEPDKPRTTLKLFTRYQPSALPDLTLGGGINWQSKIWADDAGGPNGLNYVEQGSYALVNLFGRYQVTKQLSAQVNLNNLFDKTYYSYLDSYSVYGAPRNVSVSLSYDF</sequence>
<dbReference type="InterPro" id="IPR036942">
    <property type="entry name" value="Beta-barrel_TonB_sf"/>
</dbReference>
<keyword evidence="7 18" id="KW-0732">Signal</keyword>
<evidence type="ECO:0000256" key="17">
    <source>
        <dbReference type="SAM" id="MobiDB-lite"/>
    </source>
</evidence>
<feature type="compositionally biased region" description="Low complexity" evidence="17">
    <location>
        <begin position="46"/>
        <end position="63"/>
    </location>
</feature>
<evidence type="ECO:0000256" key="18">
    <source>
        <dbReference type="SAM" id="SignalP"/>
    </source>
</evidence>
<dbReference type="InterPro" id="IPR037066">
    <property type="entry name" value="Plug_dom_sf"/>
</dbReference>
<evidence type="ECO:0000256" key="8">
    <source>
        <dbReference type="ARBA" id="ARBA00023004"/>
    </source>
</evidence>
<proteinExistence type="inferred from homology"/>
<dbReference type="PROSITE" id="PS01156">
    <property type="entry name" value="TONB_DEPENDENT_REC_2"/>
    <property type="match status" value="1"/>
</dbReference>
<dbReference type="InterPro" id="IPR012910">
    <property type="entry name" value="Plug_dom"/>
</dbReference>
<dbReference type="Proteomes" id="UP001515683">
    <property type="component" value="Unassembled WGS sequence"/>
</dbReference>
<evidence type="ECO:0000313" key="22">
    <source>
        <dbReference type="Proteomes" id="UP001515683"/>
    </source>
</evidence>
<feature type="domain" description="TonB-dependent receptor plug" evidence="20">
    <location>
        <begin position="80"/>
        <end position="180"/>
    </location>
</feature>
<evidence type="ECO:0000256" key="10">
    <source>
        <dbReference type="ARBA" id="ARBA00023077"/>
    </source>
</evidence>
<evidence type="ECO:0000256" key="13">
    <source>
        <dbReference type="ARBA" id="ARBA00023237"/>
    </source>
</evidence>
<evidence type="ECO:0000256" key="5">
    <source>
        <dbReference type="ARBA" id="ARBA00022496"/>
    </source>
</evidence>
<dbReference type="InterPro" id="IPR000531">
    <property type="entry name" value="Beta-barrel_TonB"/>
</dbReference>
<name>A0ABX0RG28_9GAMM</name>
<evidence type="ECO:0000256" key="16">
    <source>
        <dbReference type="RuleBase" id="RU003357"/>
    </source>
</evidence>
<evidence type="ECO:0000259" key="19">
    <source>
        <dbReference type="Pfam" id="PF00593"/>
    </source>
</evidence>
<dbReference type="PANTHER" id="PTHR32552:SF74">
    <property type="entry name" value="HYDROXAMATE SIDEROPHORE RECEPTOR FHUE"/>
    <property type="match status" value="1"/>
</dbReference>
<evidence type="ECO:0000313" key="21">
    <source>
        <dbReference type="EMBL" id="NIF22394.1"/>
    </source>
</evidence>
<dbReference type="SUPFAM" id="SSF56935">
    <property type="entry name" value="Porins"/>
    <property type="match status" value="1"/>
</dbReference>
<feature type="short sequence motif" description="TonB C-terminal box" evidence="15">
    <location>
        <begin position="704"/>
        <end position="721"/>
    </location>
</feature>
<comment type="subcellular location">
    <subcellularLocation>
        <location evidence="1 14">Cell outer membrane</location>
        <topology evidence="1 14">Multi-pass membrane protein</topology>
    </subcellularLocation>
</comment>
<comment type="caution">
    <text evidence="21">The sequence shown here is derived from an EMBL/GenBank/DDBJ whole genome shotgun (WGS) entry which is preliminary data.</text>
</comment>
<dbReference type="Gene3D" id="2.40.170.20">
    <property type="entry name" value="TonB-dependent receptor, beta-barrel domain"/>
    <property type="match status" value="1"/>
</dbReference>
<keyword evidence="9" id="KW-0406">Ion transport</keyword>
<evidence type="ECO:0000256" key="12">
    <source>
        <dbReference type="ARBA" id="ARBA00023170"/>
    </source>
</evidence>
<keyword evidence="3 14" id="KW-0813">Transport</keyword>
<evidence type="ECO:0000256" key="1">
    <source>
        <dbReference type="ARBA" id="ARBA00004571"/>
    </source>
</evidence>
<evidence type="ECO:0000256" key="6">
    <source>
        <dbReference type="ARBA" id="ARBA00022692"/>
    </source>
</evidence>
<dbReference type="InterPro" id="IPR010917">
    <property type="entry name" value="TonB_rcpt_CS"/>
</dbReference>
<feature type="domain" description="TonB-dependent receptor-like beta-barrel" evidence="19">
    <location>
        <begin position="266"/>
        <end position="692"/>
    </location>
</feature>
<evidence type="ECO:0000259" key="20">
    <source>
        <dbReference type="Pfam" id="PF07715"/>
    </source>
</evidence>
<dbReference type="NCBIfam" id="TIGR01783">
    <property type="entry name" value="TonB-siderophor"/>
    <property type="match status" value="1"/>
</dbReference>
<dbReference type="Pfam" id="PF00593">
    <property type="entry name" value="TonB_dep_Rec_b-barrel"/>
    <property type="match status" value="1"/>
</dbReference>
<evidence type="ECO:0000256" key="14">
    <source>
        <dbReference type="PROSITE-ProRule" id="PRU01360"/>
    </source>
</evidence>
<accession>A0ABX0RG28</accession>
<evidence type="ECO:0000256" key="11">
    <source>
        <dbReference type="ARBA" id="ARBA00023136"/>
    </source>
</evidence>
<dbReference type="InterPro" id="IPR039426">
    <property type="entry name" value="TonB-dep_rcpt-like"/>
</dbReference>
<evidence type="ECO:0000256" key="2">
    <source>
        <dbReference type="ARBA" id="ARBA00009810"/>
    </source>
</evidence>
<feature type="signal peptide" evidence="18">
    <location>
        <begin position="1"/>
        <end position="34"/>
    </location>
</feature>
<dbReference type="Gene3D" id="2.170.130.10">
    <property type="entry name" value="TonB-dependent receptor, plug domain"/>
    <property type="match status" value="1"/>
</dbReference>
<dbReference type="Pfam" id="PF07715">
    <property type="entry name" value="Plug"/>
    <property type="match status" value="1"/>
</dbReference>
<comment type="similarity">
    <text evidence="2 14 16">Belongs to the TonB-dependent receptor family.</text>
</comment>
<evidence type="ECO:0000256" key="4">
    <source>
        <dbReference type="ARBA" id="ARBA00022452"/>
    </source>
</evidence>
<dbReference type="InterPro" id="IPR010105">
    <property type="entry name" value="TonB_sidphr_rcpt"/>
</dbReference>
<dbReference type="PROSITE" id="PS52016">
    <property type="entry name" value="TONB_DEPENDENT_REC_3"/>
    <property type="match status" value="1"/>
</dbReference>
<keyword evidence="13 14" id="KW-0998">Cell outer membrane</keyword>
<keyword evidence="12 21" id="KW-0675">Receptor</keyword>
<evidence type="ECO:0000256" key="15">
    <source>
        <dbReference type="PROSITE-ProRule" id="PRU10144"/>
    </source>
</evidence>
<feature type="region of interest" description="Disordered" evidence="17">
    <location>
        <begin position="45"/>
        <end position="65"/>
    </location>
</feature>
<keyword evidence="5" id="KW-0410">Iron transport</keyword>
<evidence type="ECO:0000256" key="3">
    <source>
        <dbReference type="ARBA" id="ARBA00022448"/>
    </source>
</evidence>
<dbReference type="EMBL" id="VWXF01000004">
    <property type="protein sequence ID" value="NIF22394.1"/>
    <property type="molecule type" value="Genomic_DNA"/>
</dbReference>
<dbReference type="NCBIfam" id="NF007447">
    <property type="entry name" value="PRK10003.1"/>
    <property type="match status" value="1"/>
</dbReference>
<protein>
    <submittedName>
        <fullName evidence="21">Ferric-rhodotorulic acid/ferric-coprogen receptor FhuE</fullName>
    </submittedName>
</protein>
<feature type="chain" id="PRO_5045932119" evidence="18">
    <location>
        <begin position="35"/>
        <end position="721"/>
    </location>
</feature>
<keyword evidence="6 14" id="KW-0812">Transmembrane</keyword>
<dbReference type="CDD" id="cd01347">
    <property type="entry name" value="ligand_gated_channel"/>
    <property type="match status" value="1"/>
</dbReference>
<keyword evidence="10 16" id="KW-0798">TonB box</keyword>
<keyword evidence="8" id="KW-0408">Iron</keyword>
<gene>
    <name evidence="21" type="primary">fhuE</name>
    <name evidence="21" type="ORF">F3J40_12385</name>
</gene>
<evidence type="ECO:0000256" key="9">
    <source>
        <dbReference type="ARBA" id="ARBA00023065"/>
    </source>
</evidence>